<dbReference type="GO" id="GO:0046872">
    <property type="term" value="F:metal ion binding"/>
    <property type="evidence" value="ECO:0007669"/>
    <property type="project" value="UniProtKB-KW"/>
</dbReference>
<reference evidence="9" key="1">
    <citation type="submission" date="2023-03" db="EMBL/GenBank/DDBJ databases">
        <title>Massive genome expansion in bonnet fungi (Mycena s.s.) driven by repeated elements and novel gene families across ecological guilds.</title>
        <authorList>
            <consortium name="Lawrence Berkeley National Laboratory"/>
            <person name="Harder C.B."/>
            <person name="Miyauchi S."/>
            <person name="Viragh M."/>
            <person name="Kuo A."/>
            <person name="Thoen E."/>
            <person name="Andreopoulos B."/>
            <person name="Lu D."/>
            <person name="Skrede I."/>
            <person name="Drula E."/>
            <person name="Henrissat B."/>
            <person name="Morin E."/>
            <person name="Kohler A."/>
            <person name="Barry K."/>
            <person name="LaButti K."/>
            <person name="Morin E."/>
            <person name="Salamov A."/>
            <person name="Lipzen A."/>
            <person name="Mereny Z."/>
            <person name="Hegedus B."/>
            <person name="Baldrian P."/>
            <person name="Stursova M."/>
            <person name="Weitz H."/>
            <person name="Taylor A."/>
            <person name="Grigoriev I.V."/>
            <person name="Nagy L.G."/>
            <person name="Martin F."/>
            <person name="Kauserud H."/>
        </authorList>
    </citation>
    <scope>NUCLEOTIDE SEQUENCE</scope>
    <source>
        <strain evidence="9">CBHHK173m</strain>
    </source>
</reference>
<keyword evidence="3 7" id="KW-0547">Nucleotide-binding</keyword>
<feature type="binding site" evidence="8">
    <location>
        <position position="15"/>
    </location>
    <ligand>
        <name>Mg(2+)</name>
        <dbReference type="ChEBI" id="CHEBI:18420"/>
    </ligand>
</feature>
<dbReference type="GO" id="GO:0003924">
    <property type="term" value="F:GTPase activity"/>
    <property type="evidence" value="ECO:0007669"/>
    <property type="project" value="InterPro"/>
</dbReference>
<organism evidence="9 10">
    <name type="scientific">Mycena belliarum</name>
    <dbReference type="NCBI Taxonomy" id="1033014"/>
    <lineage>
        <taxon>Eukaryota</taxon>
        <taxon>Fungi</taxon>
        <taxon>Dikarya</taxon>
        <taxon>Basidiomycota</taxon>
        <taxon>Agaricomycotina</taxon>
        <taxon>Agaricomycetes</taxon>
        <taxon>Agaricomycetidae</taxon>
        <taxon>Agaricales</taxon>
        <taxon>Marasmiineae</taxon>
        <taxon>Mycenaceae</taxon>
        <taxon>Mycena</taxon>
    </lineage>
</organism>
<dbReference type="AlphaFoldDB" id="A0AAD6TW03"/>
<keyword evidence="4 8" id="KW-0460">Magnesium</keyword>
<accession>A0AAD6TW03</accession>
<feature type="binding site" evidence="7">
    <location>
        <position position="290"/>
    </location>
    <ligand>
        <name>GTP</name>
        <dbReference type="ChEBI" id="CHEBI:37565"/>
    </ligand>
</feature>
<dbReference type="PANTHER" id="PTHR10218:SF369">
    <property type="entry name" value="GUANINE NUCLEOTIDE-BINDING PROTEIN ALPHA-2 SUBUNIT"/>
    <property type="match status" value="1"/>
</dbReference>
<dbReference type="FunFam" id="3.40.50.300:FF:000181">
    <property type="entry name" value="Guanine nucleotide-binding protein subunit alpha"/>
    <property type="match status" value="1"/>
</dbReference>
<evidence type="ECO:0000256" key="5">
    <source>
        <dbReference type="ARBA" id="ARBA00023134"/>
    </source>
</evidence>
<dbReference type="InterPro" id="IPR027417">
    <property type="entry name" value="P-loop_NTPase"/>
</dbReference>
<feature type="binding site" evidence="7">
    <location>
        <begin position="169"/>
        <end position="173"/>
    </location>
    <ligand>
        <name>GTP</name>
        <dbReference type="ChEBI" id="CHEBI:37565"/>
    </ligand>
</feature>
<feature type="binding site" evidence="7">
    <location>
        <begin position="11"/>
        <end position="16"/>
    </location>
    <ligand>
        <name>GTP</name>
        <dbReference type="ChEBI" id="CHEBI:37565"/>
    </ligand>
</feature>
<dbReference type="GO" id="GO:0031683">
    <property type="term" value="F:G-protein beta/gamma-subunit complex binding"/>
    <property type="evidence" value="ECO:0007669"/>
    <property type="project" value="InterPro"/>
</dbReference>
<evidence type="ECO:0000256" key="2">
    <source>
        <dbReference type="ARBA" id="ARBA00022723"/>
    </source>
</evidence>
<comment type="caution">
    <text evidence="9">The sequence shown here is derived from an EMBL/GenBank/DDBJ whole genome shotgun (WGS) entry which is preliminary data.</text>
</comment>
<dbReference type="InterPro" id="IPR001019">
    <property type="entry name" value="Gprotein_alpha_su"/>
</dbReference>
<dbReference type="EMBL" id="JARJCN010000060">
    <property type="protein sequence ID" value="KAJ7079391.1"/>
    <property type="molecule type" value="Genomic_DNA"/>
</dbReference>
<dbReference type="PROSITE" id="PS51882">
    <property type="entry name" value="G_ALPHA"/>
    <property type="match status" value="1"/>
</dbReference>
<dbReference type="GO" id="GO:0005737">
    <property type="term" value="C:cytoplasm"/>
    <property type="evidence" value="ECO:0007669"/>
    <property type="project" value="TreeGrafter"/>
</dbReference>
<feature type="binding site" evidence="8">
    <location>
        <position position="150"/>
    </location>
    <ligand>
        <name>Mg(2+)</name>
        <dbReference type="ChEBI" id="CHEBI:18420"/>
    </ligand>
</feature>
<keyword evidence="5 7" id="KW-0342">GTP-binding</keyword>
<protein>
    <submittedName>
        <fullName evidence="9">Heterotrimeric G-protein alpha subunit, GPA3-like protein</fullName>
    </submittedName>
</protein>
<dbReference type="GO" id="GO:0007189">
    <property type="term" value="P:adenylate cyclase-activating G protein-coupled receptor signaling pathway"/>
    <property type="evidence" value="ECO:0007669"/>
    <property type="project" value="TreeGrafter"/>
</dbReference>
<dbReference type="Proteomes" id="UP001222325">
    <property type="component" value="Unassembled WGS sequence"/>
</dbReference>
<comment type="subunit">
    <text evidence="1">G proteins are composed of 3 units; alpha, beta and gamma. The alpha chain contains the guanine nucleotide binding site.</text>
</comment>
<feature type="binding site" evidence="7">
    <location>
        <begin position="144"/>
        <end position="150"/>
    </location>
    <ligand>
        <name>GTP</name>
        <dbReference type="ChEBI" id="CHEBI:37565"/>
    </ligand>
</feature>
<dbReference type="SUPFAM" id="SSF47895">
    <property type="entry name" value="Transducin (alpha subunit), insertion domain"/>
    <property type="match status" value="1"/>
</dbReference>
<evidence type="ECO:0000313" key="10">
    <source>
        <dbReference type="Proteomes" id="UP001222325"/>
    </source>
</evidence>
<proteinExistence type="predicted"/>
<name>A0AAD6TW03_9AGAR</name>
<feature type="binding site" evidence="7">
    <location>
        <begin position="238"/>
        <end position="241"/>
    </location>
    <ligand>
        <name>GTP</name>
        <dbReference type="ChEBI" id="CHEBI:37565"/>
    </ligand>
</feature>
<sequence length="318" mass="36466">MHLPQPTGSGESGKSTIFKQMKIIHQKQFSRNELASYIPVIHQNVLDSIQAISMFMQLNKIDFVRFGNRHLGQTVFDSTSLTGEPVYLCSELADEIHQILQDPIIPQVVERRGEFYLMDNADYFLDAVLRIGKKGYVPTVADVLHARQATTGISEMHFNMGGLPVHMFDVGGQRPERKQWIHCFESVASIMFCTAVSEYDQVLLEEKNRNRMTESLMLFDSVINTPWFKNTSIILVLNKIDVFKTKLRKARYFPEYTGGDDISKATRFILWRFMQTNRAGLNVYAHLTQATDTSNIRRVFASVQENILRNTLQESGFL</sequence>
<evidence type="ECO:0000256" key="6">
    <source>
        <dbReference type="ARBA" id="ARBA00023224"/>
    </source>
</evidence>
<gene>
    <name evidence="9" type="ORF">B0H15DRAFT_788034</name>
</gene>
<evidence type="ECO:0000256" key="3">
    <source>
        <dbReference type="ARBA" id="ARBA00022741"/>
    </source>
</evidence>
<dbReference type="Gene3D" id="3.40.50.300">
    <property type="entry name" value="P-loop containing nucleotide triphosphate hydrolases"/>
    <property type="match status" value="1"/>
</dbReference>
<evidence type="ECO:0000256" key="7">
    <source>
        <dbReference type="PIRSR" id="PIRSR601019-1"/>
    </source>
</evidence>
<dbReference type="Pfam" id="PF00503">
    <property type="entry name" value="G-alpha"/>
    <property type="match status" value="1"/>
</dbReference>
<dbReference type="InterPro" id="IPR011025">
    <property type="entry name" value="GproteinA_insert"/>
</dbReference>
<evidence type="ECO:0000313" key="9">
    <source>
        <dbReference type="EMBL" id="KAJ7079391.1"/>
    </source>
</evidence>
<keyword evidence="10" id="KW-1185">Reference proteome</keyword>
<evidence type="ECO:0000256" key="4">
    <source>
        <dbReference type="ARBA" id="ARBA00022842"/>
    </source>
</evidence>
<keyword evidence="6" id="KW-0807">Transducer</keyword>
<dbReference type="PRINTS" id="PR00318">
    <property type="entry name" value="GPROTEINA"/>
</dbReference>
<evidence type="ECO:0000256" key="8">
    <source>
        <dbReference type="PIRSR" id="PIRSR601019-2"/>
    </source>
</evidence>
<keyword evidence="2 8" id="KW-0479">Metal-binding</keyword>
<dbReference type="Gene3D" id="1.10.400.10">
    <property type="entry name" value="GI Alpha 1, domain 2-like"/>
    <property type="match status" value="1"/>
</dbReference>
<dbReference type="GO" id="GO:0010255">
    <property type="term" value="P:glucose mediated signaling pathway"/>
    <property type="evidence" value="ECO:0007669"/>
    <property type="project" value="UniProtKB-ARBA"/>
</dbReference>
<dbReference type="CDD" id="cd00066">
    <property type="entry name" value="G-alpha"/>
    <property type="match status" value="1"/>
</dbReference>
<evidence type="ECO:0000256" key="1">
    <source>
        <dbReference type="ARBA" id="ARBA00011356"/>
    </source>
</evidence>
<dbReference type="SMART" id="SM00275">
    <property type="entry name" value="G_alpha"/>
    <property type="match status" value="1"/>
</dbReference>
<dbReference type="GO" id="GO:0001664">
    <property type="term" value="F:G protein-coupled receptor binding"/>
    <property type="evidence" value="ECO:0007669"/>
    <property type="project" value="TreeGrafter"/>
</dbReference>
<dbReference type="PANTHER" id="PTHR10218">
    <property type="entry name" value="GTP-BINDING PROTEIN ALPHA SUBUNIT"/>
    <property type="match status" value="1"/>
</dbReference>
<dbReference type="GO" id="GO:0005834">
    <property type="term" value="C:heterotrimeric G-protein complex"/>
    <property type="evidence" value="ECO:0007669"/>
    <property type="project" value="TreeGrafter"/>
</dbReference>
<dbReference type="SUPFAM" id="SSF52540">
    <property type="entry name" value="P-loop containing nucleoside triphosphate hydrolases"/>
    <property type="match status" value="1"/>
</dbReference>
<dbReference type="GO" id="GO:0005525">
    <property type="term" value="F:GTP binding"/>
    <property type="evidence" value="ECO:0007669"/>
    <property type="project" value="UniProtKB-KW"/>
</dbReference>